<keyword evidence="2" id="KW-1185">Reference proteome</keyword>
<evidence type="ECO:0000313" key="1">
    <source>
        <dbReference type="EMBL" id="QTE29394.1"/>
    </source>
</evidence>
<dbReference type="Proteomes" id="UP000663937">
    <property type="component" value="Chromosome"/>
</dbReference>
<protein>
    <submittedName>
        <fullName evidence="1">Uncharacterized protein</fullName>
    </submittedName>
</protein>
<accession>A0A8A4ZBZ1</accession>
<gene>
    <name evidence="1" type="ORF">J4E96_19355</name>
</gene>
<evidence type="ECO:0000313" key="2">
    <source>
        <dbReference type="Proteomes" id="UP000663937"/>
    </source>
</evidence>
<proteinExistence type="predicted"/>
<name>A0A8A4ZBZ1_9MICO</name>
<dbReference type="EMBL" id="CP071868">
    <property type="protein sequence ID" value="QTE29394.1"/>
    <property type="molecule type" value="Genomic_DNA"/>
</dbReference>
<reference evidence="1" key="1">
    <citation type="submission" date="2021-03" db="EMBL/GenBank/DDBJ databases">
        <title>Pengzhenrongella sicca gen. nov., sp. nov., a new member of suborder Micrococcineae isolated from High-Arctic tundra soil.</title>
        <authorList>
            <person name="Peng F."/>
        </authorList>
    </citation>
    <scope>NUCLEOTIDE SEQUENCE</scope>
    <source>
        <strain evidence="1">LRZ-2</strain>
    </source>
</reference>
<sequence>MLDTIEIDDGVELALRARCADATASTAYVSVLDHGLECETAVVGGSGAPADPYSVTVHVANRRSGPWRGVLHAELTFRCDEPRFFLPAFMYGRNRGEAPQGGKIEFPRLRRERVERPSSSWWMVRSDRLSHPAALMRDRDRVVGLSAAPYLVQVDGLTRQMTPSDPAEAFHQFAGFTCSLERGSVGYTLGYENAPLMFVNSAIVHERAPLGENVIELAPGEELRFTVQVYSYDSPGALGVNRALEQVYWRYHQAPRAGSSPEVTVRDLASAVHEHAWLPELSAYAGFVFEEETGGHRANELLSISWTNGLVVATPMLLASLRLGEEGMRARALACIDNIVENSRNPASGLPYDSYADGRWRVDGWWFDGVNARGHSGYIVGQALYLVLKALQYERELAGTAHEAWEAFVGQALRVVEAATNSDGEYPYMLSESTGAALEYDSLGGAWCLAAGAYHRWLTNDRRGLEALLESEAHYHHAYIEQMECYGGPLDTDKAVDSEGVVAYIKAVRYLHALTKDPVLLDHLRDALDYEFSFRFGYNTPVQVPPLSTIGWSSCGGTVTSTANPHVHPMGSTLIGEMSYYLAHKDDGYVTRRLEDAVAWGNQTYNRYDREFDHGLKGWMSERFCHSEGLLKQTYPDGSLASTWFCLMPWASGCILDGLVGDYWDMAGVAAGVARSNDEAPFGAASGPGIRL</sequence>
<organism evidence="1 2">
    <name type="scientific">Pengzhenrongella sicca</name>
    <dbReference type="NCBI Taxonomy" id="2819238"/>
    <lineage>
        <taxon>Bacteria</taxon>
        <taxon>Bacillati</taxon>
        <taxon>Actinomycetota</taxon>
        <taxon>Actinomycetes</taxon>
        <taxon>Micrococcales</taxon>
        <taxon>Pengzhenrongella</taxon>
    </lineage>
</organism>
<dbReference type="AlphaFoldDB" id="A0A8A4ZBZ1"/>
<dbReference type="KEGG" id="psic:J4E96_19355"/>
<dbReference type="RefSeq" id="WP_227423670.1">
    <property type="nucleotide sequence ID" value="NZ_CP071868.1"/>
</dbReference>